<dbReference type="Proteomes" id="UP000182811">
    <property type="component" value="Unassembled WGS sequence"/>
</dbReference>
<reference evidence="1 2" key="1">
    <citation type="submission" date="2016-08" db="EMBL/GenBank/DDBJ databases">
        <title>Genome-based comparison of Moorella thermoacetic strains.</title>
        <authorList>
            <person name="Poehlein A."/>
            <person name="Bengelsdorf F.R."/>
            <person name="Esser C."/>
            <person name="Duerre P."/>
            <person name="Daniel R."/>
        </authorList>
    </citation>
    <scope>NUCLEOTIDE SEQUENCE [LARGE SCALE GENOMIC DNA]</scope>
    <source>
        <strain evidence="1 2">DSM 21394</strain>
    </source>
</reference>
<proteinExistence type="predicted"/>
<evidence type="ECO:0000313" key="1">
    <source>
        <dbReference type="EMBL" id="OIQ58355.1"/>
    </source>
</evidence>
<dbReference type="AlphaFoldDB" id="A0A1J5NYA9"/>
<protein>
    <submittedName>
        <fullName evidence="1">Uncharacterized protein</fullName>
    </submittedName>
</protein>
<comment type="caution">
    <text evidence="1">The sequence shown here is derived from an EMBL/GenBank/DDBJ whole genome shotgun (WGS) entry which is preliminary data.</text>
</comment>
<organism evidence="1 2">
    <name type="scientific">Neomoorella thermoacetica</name>
    <name type="common">Clostridium thermoaceticum</name>
    <dbReference type="NCBI Taxonomy" id="1525"/>
    <lineage>
        <taxon>Bacteria</taxon>
        <taxon>Bacillati</taxon>
        <taxon>Bacillota</taxon>
        <taxon>Clostridia</taxon>
        <taxon>Neomoorellales</taxon>
        <taxon>Neomoorellaceae</taxon>
        <taxon>Neomoorella</taxon>
    </lineage>
</organism>
<sequence>MVMNSNLERLKAEVASLSREEAAELLAYIQSKFDLEVRDWLAAGRRFIEQNKGALKDLAK</sequence>
<dbReference type="EMBL" id="MDDC01000016">
    <property type="protein sequence ID" value="OIQ58355.1"/>
    <property type="molecule type" value="Genomic_DNA"/>
</dbReference>
<evidence type="ECO:0000313" key="2">
    <source>
        <dbReference type="Proteomes" id="UP000182811"/>
    </source>
</evidence>
<name>A0A1J5NYA9_NEOTH</name>
<gene>
    <name evidence="1" type="ORF">MOTE_20180</name>
</gene>
<dbReference type="OrthoDB" id="9872806at2"/>
<accession>A0A1J5NYA9</accession>